<keyword evidence="8" id="KW-1185">Reference proteome</keyword>
<keyword evidence="3" id="KW-0378">Hydrolase</keyword>
<dbReference type="GO" id="GO:0004065">
    <property type="term" value="F:arylsulfatase activity"/>
    <property type="evidence" value="ECO:0007669"/>
    <property type="project" value="TreeGrafter"/>
</dbReference>
<protein>
    <submittedName>
        <fullName evidence="7">Arylsulfatase A-like enzyme</fullName>
    </submittedName>
</protein>
<dbReference type="InterPro" id="IPR050738">
    <property type="entry name" value="Sulfatase"/>
</dbReference>
<organism evidence="7 8">
    <name type="scientific">Anseongella ginsenosidimutans</name>
    <dbReference type="NCBI Taxonomy" id="496056"/>
    <lineage>
        <taxon>Bacteria</taxon>
        <taxon>Pseudomonadati</taxon>
        <taxon>Bacteroidota</taxon>
        <taxon>Sphingobacteriia</taxon>
        <taxon>Sphingobacteriales</taxon>
        <taxon>Sphingobacteriaceae</taxon>
        <taxon>Anseongella</taxon>
    </lineage>
</organism>
<reference evidence="7 8" key="1">
    <citation type="submission" date="2019-03" db="EMBL/GenBank/DDBJ databases">
        <title>Genomic Encyclopedia of Type Strains, Phase IV (KMG-IV): sequencing the most valuable type-strain genomes for metagenomic binning, comparative biology and taxonomic classification.</title>
        <authorList>
            <person name="Goeker M."/>
        </authorList>
    </citation>
    <scope>NUCLEOTIDE SEQUENCE [LARGE SCALE GENOMIC DNA]</scope>
    <source>
        <strain evidence="7 8">DSM 21100</strain>
    </source>
</reference>
<gene>
    <name evidence="7" type="ORF">EDD80_101271</name>
</gene>
<dbReference type="PANTHER" id="PTHR42693">
    <property type="entry name" value="ARYLSULFATASE FAMILY MEMBER"/>
    <property type="match status" value="1"/>
</dbReference>
<dbReference type="InterPro" id="IPR024607">
    <property type="entry name" value="Sulfatase_CS"/>
</dbReference>
<dbReference type="SUPFAM" id="SSF53649">
    <property type="entry name" value="Alkaline phosphatase-like"/>
    <property type="match status" value="1"/>
</dbReference>
<dbReference type="Pfam" id="PF00884">
    <property type="entry name" value="Sulfatase"/>
    <property type="match status" value="1"/>
</dbReference>
<accession>A0A4V2UUC0</accession>
<name>A0A4V2UUC0_9SPHI</name>
<keyword evidence="2" id="KW-0479">Metal-binding</keyword>
<feature type="signal peptide" evidence="5">
    <location>
        <begin position="1"/>
        <end position="38"/>
    </location>
</feature>
<dbReference type="PANTHER" id="PTHR42693:SF33">
    <property type="entry name" value="ARYLSULFATASE"/>
    <property type="match status" value="1"/>
</dbReference>
<feature type="chain" id="PRO_5021028819" evidence="5">
    <location>
        <begin position="39"/>
        <end position="486"/>
    </location>
</feature>
<comment type="similarity">
    <text evidence="1">Belongs to the sulfatase family.</text>
</comment>
<proteinExistence type="inferred from homology"/>
<dbReference type="InterPro" id="IPR017850">
    <property type="entry name" value="Alkaline_phosphatase_core_sf"/>
</dbReference>
<dbReference type="AlphaFoldDB" id="A0A4V2UUC0"/>
<sequence length="486" mass="54837">MIKFYHKRSQQVSLVFSRVARRLVVPGCALLFVIFNSAASAQAIAGKGRPNIIFILIDDMGYADLSAFGNGPVNTPNIDRLAEEGIRFTNFYVASPICSPSRVALMTGQYPVRHGFHSYLDSREKNARRKMPDYLDPDVTTLARTMKEAGYATAHFGKWHMGGGRDVGDAPLPSEYGFDESLVSFEGLGDRLLIKGDKLSEASAKLGRGKITWVEKHEMTPIYVDRTIDFIKRHPGEPFYIDLWTNDVHDPHQPKPGHREKFNRFANNHYARDFYAVLYQLDREIGRLLDSLDAMGLRENTLVVLTSDNGPTDWHFYYKEYFQPPGSADPFRGRKWSLYEGGIRVPFLARWPAGIPSGLTDSTTVMHSTDLFLTFCRAAGLQPPAERDGRDMLPALKGSPVQRKEALFWEYGREGVNLKPGNPRFISPQLAMRKGNMKLLINADSTDIALYNLSEDQAENHNLAETQPETARKMAAELLTWKRSMP</sequence>
<dbReference type="InterPro" id="IPR000917">
    <property type="entry name" value="Sulfatase_N"/>
</dbReference>
<dbReference type="Gene3D" id="3.40.720.10">
    <property type="entry name" value="Alkaline Phosphatase, subunit A"/>
    <property type="match status" value="1"/>
</dbReference>
<evidence type="ECO:0000256" key="3">
    <source>
        <dbReference type="ARBA" id="ARBA00022801"/>
    </source>
</evidence>
<evidence type="ECO:0000256" key="1">
    <source>
        <dbReference type="ARBA" id="ARBA00008779"/>
    </source>
</evidence>
<comment type="caution">
    <text evidence="7">The sequence shown here is derived from an EMBL/GenBank/DDBJ whole genome shotgun (WGS) entry which is preliminary data.</text>
</comment>
<evidence type="ECO:0000256" key="5">
    <source>
        <dbReference type="SAM" id="SignalP"/>
    </source>
</evidence>
<dbReference type="GO" id="GO:0046872">
    <property type="term" value="F:metal ion binding"/>
    <property type="evidence" value="ECO:0007669"/>
    <property type="project" value="UniProtKB-KW"/>
</dbReference>
<evidence type="ECO:0000259" key="6">
    <source>
        <dbReference type="Pfam" id="PF00884"/>
    </source>
</evidence>
<dbReference type="Proteomes" id="UP000295807">
    <property type="component" value="Unassembled WGS sequence"/>
</dbReference>
<dbReference type="OrthoDB" id="9764377at2"/>
<evidence type="ECO:0000256" key="4">
    <source>
        <dbReference type="ARBA" id="ARBA00022837"/>
    </source>
</evidence>
<feature type="domain" description="Sulfatase N-terminal" evidence="6">
    <location>
        <begin position="50"/>
        <end position="380"/>
    </location>
</feature>
<dbReference type="PROSITE" id="PS00523">
    <property type="entry name" value="SULFATASE_1"/>
    <property type="match status" value="1"/>
</dbReference>
<dbReference type="Gene3D" id="3.30.1120.10">
    <property type="match status" value="1"/>
</dbReference>
<evidence type="ECO:0000313" key="8">
    <source>
        <dbReference type="Proteomes" id="UP000295807"/>
    </source>
</evidence>
<evidence type="ECO:0000256" key="2">
    <source>
        <dbReference type="ARBA" id="ARBA00022723"/>
    </source>
</evidence>
<dbReference type="RefSeq" id="WP_132127535.1">
    <property type="nucleotide sequence ID" value="NZ_CP042432.1"/>
</dbReference>
<evidence type="ECO:0000313" key="7">
    <source>
        <dbReference type="EMBL" id="TCS90073.1"/>
    </source>
</evidence>
<dbReference type="EMBL" id="SMAD01000001">
    <property type="protein sequence ID" value="TCS90073.1"/>
    <property type="molecule type" value="Genomic_DNA"/>
</dbReference>
<keyword evidence="5" id="KW-0732">Signal</keyword>
<keyword evidence="4" id="KW-0106">Calcium</keyword>